<dbReference type="Proteomes" id="UP000184363">
    <property type="component" value="Unassembled WGS sequence"/>
</dbReference>
<dbReference type="OrthoDB" id="9799345at2"/>
<keyword evidence="7" id="KW-1185">Reference proteome</keyword>
<reference evidence="6 7" key="1">
    <citation type="submission" date="2016-11" db="EMBL/GenBank/DDBJ databases">
        <authorList>
            <person name="Jaros S."/>
            <person name="Januszkiewicz K."/>
            <person name="Wedrychowicz H."/>
        </authorList>
    </citation>
    <scope>NUCLEOTIDE SEQUENCE [LARGE SCALE GENOMIC DNA]</scope>
    <source>
        <strain evidence="6 7">DSM 43832</strain>
    </source>
</reference>
<dbReference type="InterPro" id="IPR018062">
    <property type="entry name" value="HTH_AraC-typ_CS"/>
</dbReference>
<organism evidence="6 7">
    <name type="scientific">Pseudonocardia thermophila</name>
    <dbReference type="NCBI Taxonomy" id="1848"/>
    <lineage>
        <taxon>Bacteria</taxon>
        <taxon>Bacillati</taxon>
        <taxon>Actinomycetota</taxon>
        <taxon>Actinomycetes</taxon>
        <taxon>Pseudonocardiales</taxon>
        <taxon>Pseudonocardiaceae</taxon>
        <taxon>Pseudonocardia</taxon>
    </lineage>
</organism>
<evidence type="ECO:0000256" key="3">
    <source>
        <dbReference type="ARBA" id="ARBA00023163"/>
    </source>
</evidence>
<evidence type="ECO:0000256" key="1">
    <source>
        <dbReference type="ARBA" id="ARBA00023015"/>
    </source>
</evidence>
<dbReference type="InterPro" id="IPR009057">
    <property type="entry name" value="Homeodomain-like_sf"/>
</dbReference>
<protein>
    <submittedName>
        <fullName evidence="6">Transcriptional regulator, AraC family</fullName>
    </submittedName>
</protein>
<evidence type="ECO:0000256" key="2">
    <source>
        <dbReference type="ARBA" id="ARBA00023125"/>
    </source>
</evidence>
<dbReference type="SUPFAM" id="SSF46689">
    <property type="entry name" value="Homeodomain-like"/>
    <property type="match status" value="1"/>
</dbReference>
<dbReference type="PANTHER" id="PTHR46796:SF6">
    <property type="entry name" value="ARAC SUBFAMILY"/>
    <property type="match status" value="1"/>
</dbReference>
<keyword evidence="3" id="KW-0804">Transcription</keyword>
<dbReference type="SMART" id="SM00342">
    <property type="entry name" value="HTH_ARAC"/>
    <property type="match status" value="1"/>
</dbReference>
<dbReference type="Pfam" id="PF14525">
    <property type="entry name" value="AraC_binding_2"/>
    <property type="match status" value="1"/>
</dbReference>
<dbReference type="RefSeq" id="WP_073458409.1">
    <property type="nucleotide sequence ID" value="NZ_CALGVN010000014.1"/>
</dbReference>
<accession>A0A1M6WGZ6</accession>
<gene>
    <name evidence="6" type="ORF">SAMN05443637_114164</name>
</gene>
<dbReference type="InterPro" id="IPR035418">
    <property type="entry name" value="AraC-bd_2"/>
</dbReference>
<dbReference type="GO" id="GO:0003700">
    <property type="term" value="F:DNA-binding transcription factor activity"/>
    <property type="evidence" value="ECO:0007669"/>
    <property type="project" value="InterPro"/>
</dbReference>
<dbReference type="PROSITE" id="PS01124">
    <property type="entry name" value="HTH_ARAC_FAMILY_2"/>
    <property type="match status" value="1"/>
</dbReference>
<evidence type="ECO:0000256" key="4">
    <source>
        <dbReference type="SAM" id="MobiDB-lite"/>
    </source>
</evidence>
<dbReference type="PRINTS" id="PR00032">
    <property type="entry name" value="HTHARAC"/>
</dbReference>
<dbReference type="STRING" id="1848.SAMN05443637_114164"/>
<evidence type="ECO:0000259" key="5">
    <source>
        <dbReference type="PROSITE" id="PS01124"/>
    </source>
</evidence>
<proteinExistence type="predicted"/>
<evidence type="ECO:0000313" key="7">
    <source>
        <dbReference type="Proteomes" id="UP000184363"/>
    </source>
</evidence>
<dbReference type="Pfam" id="PF12833">
    <property type="entry name" value="HTH_18"/>
    <property type="match status" value="1"/>
</dbReference>
<dbReference type="AlphaFoldDB" id="A0A1M6WGZ6"/>
<dbReference type="Gene3D" id="1.10.10.60">
    <property type="entry name" value="Homeodomain-like"/>
    <property type="match status" value="1"/>
</dbReference>
<dbReference type="PANTHER" id="PTHR46796">
    <property type="entry name" value="HTH-TYPE TRANSCRIPTIONAL ACTIVATOR RHAS-RELATED"/>
    <property type="match status" value="1"/>
</dbReference>
<feature type="region of interest" description="Disordered" evidence="4">
    <location>
        <begin position="333"/>
        <end position="391"/>
    </location>
</feature>
<dbReference type="EMBL" id="FRAP01000014">
    <property type="protein sequence ID" value="SHK92876.1"/>
    <property type="molecule type" value="Genomic_DNA"/>
</dbReference>
<dbReference type="InterPro" id="IPR050204">
    <property type="entry name" value="AraC_XylS_family_regulators"/>
</dbReference>
<feature type="compositionally biased region" description="Basic residues" evidence="4">
    <location>
        <begin position="378"/>
        <end position="391"/>
    </location>
</feature>
<keyword evidence="1" id="KW-0805">Transcription regulation</keyword>
<dbReference type="InterPro" id="IPR020449">
    <property type="entry name" value="Tscrpt_reg_AraC-type_HTH"/>
</dbReference>
<dbReference type="GO" id="GO:0043565">
    <property type="term" value="F:sequence-specific DNA binding"/>
    <property type="evidence" value="ECO:0007669"/>
    <property type="project" value="InterPro"/>
</dbReference>
<feature type="domain" description="HTH araC/xylS-type" evidence="5">
    <location>
        <begin position="221"/>
        <end position="322"/>
    </location>
</feature>
<dbReference type="InterPro" id="IPR018060">
    <property type="entry name" value="HTH_AraC"/>
</dbReference>
<dbReference type="PROSITE" id="PS00041">
    <property type="entry name" value="HTH_ARAC_FAMILY_1"/>
    <property type="match status" value="1"/>
</dbReference>
<sequence>MTEALRVGPFPLVGQAGGPCTATDTASRLDDWRDLLRSHFVALDVVDPDLDGPFDSRVRSTLLGTVSVAEVSAPPQSAVRTRRLSRDGDAYLQIGLLTSGRAVVEQDGREAELVPGRFVLYETDRPFAWHLQDRWKLLVLTWPRHLVDISPDRSRSVTARPLGTDRLGALVGRMLAETAQCPPQHVDGRRLAAELAAFVTTMLGASDDDWPHTRAAADLRRKVARYIAEHIEDPALDVESIARAHYISVRGLHRCFAGAELTVGALIRKLRLAHARRRLADPRDRHLSVTDIAVACGFGDLPTFSHAFKQEYGETPTSYRRRSGGDPALTVYGALLPASPPPSPHPPRRARPGSGAARRPTSTGTIPAAAAVLPGAPRRTRAGAPHRPRSA</sequence>
<name>A0A1M6WGZ6_PSETH</name>
<keyword evidence="2" id="KW-0238">DNA-binding</keyword>
<evidence type="ECO:0000313" key="6">
    <source>
        <dbReference type="EMBL" id="SHK92876.1"/>
    </source>
</evidence>